<dbReference type="GO" id="GO:0043399">
    <property type="term" value="F:tRNA adenosine(64)-2'-O-ribosylphosphate transferase activity"/>
    <property type="evidence" value="ECO:0007669"/>
    <property type="project" value="InterPro"/>
</dbReference>
<protein>
    <recommendedName>
        <fullName evidence="5">tRNA A64-2'-O-ribosylphosphate transferase</fullName>
    </recommendedName>
</protein>
<feature type="domain" description="Rit1 DUSP-like" evidence="1">
    <location>
        <begin position="348"/>
        <end position="462"/>
    </location>
</feature>
<evidence type="ECO:0000313" key="3">
    <source>
        <dbReference type="EMBL" id="TIC99779.1"/>
    </source>
</evidence>
<dbReference type="EMBL" id="MWPZ01000004">
    <property type="protein sequence ID" value="TIC99779.1"/>
    <property type="molecule type" value="Genomic_DNA"/>
</dbReference>
<dbReference type="GO" id="GO:0019988">
    <property type="term" value="P:charged-tRNA amino acid modification"/>
    <property type="evidence" value="ECO:0007669"/>
    <property type="project" value="InterPro"/>
</dbReference>
<name>A0A4T0W3I4_9PEZI</name>
<evidence type="ECO:0000259" key="2">
    <source>
        <dbReference type="Pfam" id="PF17184"/>
    </source>
</evidence>
<evidence type="ECO:0000313" key="4">
    <source>
        <dbReference type="Proteomes" id="UP000305883"/>
    </source>
</evidence>
<gene>
    <name evidence="3" type="ORF">CH35J_005858</name>
</gene>
<evidence type="ECO:0008006" key="5">
    <source>
        <dbReference type="Google" id="ProtNLM"/>
    </source>
</evidence>
<feature type="domain" description="Rit1 N-terminal" evidence="2">
    <location>
        <begin position="29"/>
        <end position="290"/>
    </location>
</feature>
<dbReference type="InterPro" id="IPR033449">
    <property type="entry name" value="Rit1_N"/>
</dbReference>
<dbReference type="Pfam" id="PF17184">
    <property type="entry name" value="Rit1_C"/>
    <property type="match status" value="1"/>
</dbReference>
<dbReference type="GO" id="GO:0005737">
    <property type="term" value="C:cytoplasm"/>
    <property type="evidence" value="ECO:0007669"/>
    <property type="project" value="TreeGrafter"/>
</dbReference>
<dbReference type="InterPro" id="IPR033421">
    <property type="entry name" value="Rit1_DUSP-like"/>
</dbReference>
<dbReference type="Pfam" id="PF04179">
    <property type="entry name" value="Init_tRNA_PT"/>
    <property type="match status" value="1"/>
</dbReference>
<comment type="caution">
    <text evidence="3">The sequence shown here is derived from an EMBL/GenBank/DDBJ whole genome shotgun (WGS) entry which is preliminary data.</text>
</comment>
<dbReference type="Proteomes" id="UP000305883">
    <property type="component" value="Unassembled WGS sequence"/>
</dbReference>
<dbReference type="PANTHER" id="PTHR31811:SF0">
    <property type="entry name" value="TRNA A64-2'-O-RIBOSYLPHOSPHATE TRANSFERASE"/>
    <property type="match status" value="1"/>
</dbReference>
<dbReference type="PIRSF" id="PIRSF007747">
    <property type="entry name" value="Ribosyl_Ptfrase"/>
    <property type="match status" value="1"/>
</dbReference>
<dbReference type="AlphaFoldDB" id="A0A4T0W3I4"/>
<reference evidence="3 4" key="1">
    <citation type="journal article" date="2019" name="Genome Biol. Evol.">
        <title>Genomic Plasticity Mediated by Transposable Elements in the Plant Pathogenic Fungus Colletotrichum higginsianum.</title>
        <authorList>
            <person name="Tsushima A."/>
            <person name="Gan P."/>
            <person name="Kumakura N."/>
            <person name="Narusaka M."/>
            <person name="Takano Y."/>
            <person name="Narusaka Y."/>
            <person name="Shirasu K."/>
        </authorList>
    </citation>
    <scope>NUCLEOTIDE SEQUENCE [LARGE SCALE GENOMIC DNA]</scope>
    <source>
        <strain evidence="3 4">MAFF305635-RFP</strain>
    </source>
</reference>
<dbReference type="OrthoDB" id="45256at2759"/>
<sequence length="467" mass="50940">MAHTSSPALSDLIFPTTASHNFSHILTDLKRANLSVANRLRSIVQDADFVRGAAASFGDRPLVANERCGSWYVRPADKRGSAYFKSTDGHTNAWKFSTRRLNLHLLELIGKYDGCIIVDSTRRGKRMPDALSKTIPVWCTVLNMALFPDLPHADRLFTPPNVVSASEHAQIAALLPSFLASLKALEIDLAPLRTHLSKPLRPFWVTQETRLAADTPVGAAVFDDYHPVICCTSSRRVAGAEMSEAGYIQGAGDDTENWAMGLTADVFWENADALLSAPEADLPDAVARLVAEKKRNAPRGVAPKRVAPLILVCPLPLDDDDNGGTARCVVALTQDVTPPGSWVKSPSRMEVGLGKHKVASRNLRQALPDICSFVSRYLDAHQDADGAAGDVLFACETGKDLSIGSALAVYCWCFDQNGKRRVADSKTFFNKDMIRVKLGTIMTAFPEANANRATLQSVNSFLMDHRR</sequence>
<organism evidence="3 4">
    <name type="scientific">Colletotrichum higginsianum</name>
    <dbReference type="NCBI Taxonomy" id="80884"/>
    <lineage>
        <taxon>Eukaryota</taxon>
        <taxon>Fungi</taxon>
        <taxon>Dikarya</taxon>
        <taxon>Ascomycota</taxon>
        <taxon>Pezizomycotina</taxon>
        <taxon>Sordariomycetes</taxon>
        <taxon>Hypocreomycetidae</taxon>
        <taxon>Glomerellales</taxon>
        <taxon>Glomerellaceae</taxon>
        <taxon>Colletotrichum</taxon>
        <taxon>Colletotrichum destructivum species complex</taxon>
    </lineage>
</organism>
<proteinExistence type="predicted"/>
<accession>A0A4T0W3I4</accession>
<dbReference type="InterPro" id="IPR007306">
    <property type="entry name" value="Rit1"/>
</dbReference>
<dbReference type="PANTHER" id="PTHR31811">
    <property type="entry name" value="TRNA A64-2'-O-RIBOSYLPHOSPHATE TRANSFERASE"/>
    <property type="match status" value="1"/>
</dbReference>
<evidence type="ECO:0000259" key="1">
    <source>
        <dbReference type="Pfam" id="PF04179"/>
    </source>
</evidence>